<dbReference type="AlphaFoldDB" id="A0A5M6C8A6"/>
<dbReference type="OrthoDB" id="2575097at2759"/>
<dbReference type="RefSeq" id="XP_031864305.1">
    <property type="nucleotide sequence ID" value="XM_032001415.1"/>
</dbReference>
<feature type="compositionally biased region" description="Polar residues" evidence="1">
    <location>
        <begin position="218"/>
        <end position="227"/>
    </location>
</feature>
<name>A0A5M6C8A6_9TREE</name>
<accession>A0A5M6C8A6</accession>
<keyword evidence="3" id="KW-1185">Reference proteome</keyword>
<evidence type="ECO:0000313" key="3">
    <source>
        <dbReference type="Proteomes" id="UP000322225"/>
    </source>
</evidence>
<organism evidence="2 3">
    <name type="scientific">Kwoniella shandongensis</name>
    <dbReference type="NCBI Taxonomy" id="1734106"/>
    <lineage>
        <taxon>Eukaryota</taxon>
        <taxon>Fungi</taxon>
        <taxon>Dikarya</taxon>
        <taxon>Basidiomycota</taxon>
        <taxon>Agaricomycotina</taxon>
        <taxon>Tremellomycetes</taxon>
        <taxon>Tremellales</taxon>
        <taxon>Cryptococcaceae</taxon>
        <taxon>Kwoniella</taxon>
    </lineage>
</organism>
<feature type="compositionally biased region" description="Low complexity" evidence="1">
    <location>
        <begin position="133"/>
        <end position="144"/>
    </location>
</feature>
<dbReference type="EMBL" id="CP144055">
    <property type="protein sequence ID" value="WWD18577.1"/>
    <property type="molecule type" value="Genomic_DNA"/>
</dbReference>
<evidence type="ECO:0000256" key="1">
    <source>
        <dbReference type="SAM" id="MobiDB-lite"/>
    </source>
</evidence>
<evidence type="ECO:0000313" key="2">
    <source>
        <dbReference type="EMBL" id="WWD18577.1"/>
    </source>
</evidence>
<feature type="compositionally biased region" description="Acidic residues" evidence="1">
    <location>
        <begin position="247"/>
        <end position="259"/>
    </location>
</feature>
<dbReference type="KEGG" id="ksn:43585519"/>
<feature type="region of interest" description="Disordered" evidence="1">
    <location>
        <begin position="94"/>
        <end position="300"/>
    </location>
</feature>
<proteinExistence type="predicted"/>
<protein>
    <submittedName>
        <fullName evidence="2">Uncharacterized protein</fullName>
    </submittedName>
</protein>
<sequence length="430" mass="45957">MSTQELVPLFPSATHPALPISAQILSTLRHLTAPGKGNDLKSEERAALVGVAALLGCERIQSKDLPLSSAQKASSVSPAHFRSALTRCRKLLETTSALPRQSPSPSKRTKRVPQGGSTSPSVSPSKREDVVESTSTSTSISAAGSGSGGGGGASLAVDPTTPHGNIHEDVTPTPNPPPVSASPFTTPRKKYKYSSGIDISSLVRTTPRQAHDPVTASPLRQSMTRQASAKIPHPSTRKAGYTSVGELGEEEEEEEEEVEVGTPTKKIKYSNPTGIDLEHPPPHIHSPSTATASASARRRKNEDVSSFFALRPGGTETASSPMVGAHAHALAQVGEGWLHRLGQEDRGSVTRVRKVREKKGRKVKKRDWTFSETVWGGEPGEEVWDKVWGQLPEWLERNGRPSVETTRVETGSSLVDILLRAGTDKGLMAD</sequence>
<dbReference type="Proteomes" id="UP000322225">
    <property type="component" value="Chromosome 5"/>
</dbReference>
<feature type="compositionally biased region" description="Polar residues" evidence="1">
    <location>
        <begin position="94"/>
        <end position="106"/>
    </location>
</feature>
<feature type="compositionally biased region" description="Polar residues" evidence="1">
    <location>
        <begin position="115"/>
        <end position="124"/>
    </location>
</feature>
<reference evidence="2" key="2">
    <citation type="submission" date="2024-01" db="EMBL/GenBank/DDBJ databases">
        <title>Comparative genomics of Cryptococcus and Kwoniella reveals pathogenesis evolution and contrasting modes of karyotype evolution via chromosome fusion or intercentromeric recombination.</title>
        <authorList>
            <person name="Coelho M.A."/>
            <person name="David-Palma M."/>
            <person name="Shea T."/>
            <person name="Bowers K."/>
            <person name="McGinley-Smith S."/>
            <person name="Mohammad A.W."/>
            <person name="Gnirke A."/>
            <person name="Yurkov A.M."/>
            <person name="Nowrousian M."/>
            <person name="Sun S."/>
            <person name="Cuomo C.A."/>
            <person name="Heitman J."/>
        </authorList>
    </citation>
    <scope>NUCLEOTIDE SEQUENCE</scope>
    <source>
        <strain evidence="2">CBS 12478</strain>
    </source>
</reference>
<gene>
    <name evidence="2" type="ORF">CI109_103030</name>
</gene>
<dbReference type="GeneID" id="43585519"/>
<reference evidence="2" key="1">
    <citation type="submission" date="2017-08" db="EMBL/GenBank/DDBJ databases">
        <authorList>
            <person name="Cuomo C."/>
            <person name="Billmyre B."/>
            <person name="Heitman J."/>
        </authorList>
    </citation>
    <scope>NUCLEOTIDE SEQUENCE</scope>
    <source>
        <strain evidence="2">CBS 12478</strain>
    </source>
</reference>